<dbReference type="Proteomes" id="UP000000589">
    <property type="component" value="Chromosome 4"/>
</dbReference>
<organism evidence="1 3">
    <name type="scientific">Mus musculus</name>
    <name type="common">Mouse</name>
    <dbReference type="NCBI Taxonomy" id="10090"/>
    <lineage>
        <taxon>Eukaryota</taxon>
        <taxon>Metazoa</taxon>
        <taxon>Chordata</taxon>
        <taxon>Craniata</taxon>
        <taxon>Vertebrata</taxon>
        <taxon>Euteleostomi</taxon>
        <taxon>Mammalia</taxon>
        <taxon>Eutheria</taxon>
        <taxon>Euarchontoglires</taxon>
        <taxon>Glires</taxon>
        <taxon>Rodentia</taxon>
        <taxon>Myomorpha</taxon>
        <taxon>Muroidea</taxon>
        <taxon>Muridae</taxon>
        <taxon>Murinae</taxon>
        <taxon>Mus</taxon>
        <taxon>Mus</taxon>
    </lineage>
</organism>
<keyword evidence="3" id="KW-1185">Reference proteome</keyword>
<dbReference type="ExpressionAtlas" id="D6RH96">
    <property type="expression patterns" value="baseline and differential"/>
</dbReference>
<evidence type="ECO:0000313" key="3">
    <source>
        <dbReference type="Proteomes" id="UP000000589"/>
    </source>
</evidence>
<dbReference type="AGR" id="MGI:1913776"/>
<evidence type="ECO:0000313" key="1">
    <source>
        <dbReference type="Ensembl" id="ENSMUSP00000116632.2"/>
    </source>
</evidence>
<dbReference type="MGI" id="MGI:1913776">
    <property type="gene designation" value="Tceanc2"/>
</dbReference>
<reference evidence="1" key="4">
    <citation type="submission" date="2025-09" db="UniProtKB">
        <authorList>
            <consortium name="Ensembl"/>
        </authorList>
    </citation>
    <scope>IDENTIFICATION</scope>
    <source>
        <strain evidence="1">C57BL/6J</strain>
    </source>
</reference>
<evidence type="ECO:0000313" key="2">
    <source>
        <dbReference type="MGI" id="MGI:1913776"/>
    </source>
</evidence>
<protein>
    <submittedName>
        <fullName evidence="1">Transcription elongation factor A (SII) N-terminal and central domain containing 2</fullName>
    </submittedName>
</protein>
<dbReference type="AlphaFoldDB" id="D6RH96"/>
<dbReference type="Ensembl" id="ENSMUST00000127720.8">
    <property type="protein sequence ID" value="ENSMUSP00000116632.2"/>
    <property type="gene ID" value="ENSMUSG00000028619.16"/>
</dbReference>
<dbReference type="VEuPathDB" id="HostDB:ENSMUSG00000028619"/>
<dbReference type="GeneTree" id="ENSGT00390000014384"/>
<name>D6RH96_MOUSE</name>
<accession>D6RH96</accession>
<reference evidence="1 3" key="2">
    <citation type="journal article" date="2011" name="PLoS Biol.">
        <title>Modernizing reference genome assemblies.</title>
        <authorList>
            <person name="Church D.M."/>
            <person name="Schneider V.A."/>
            <person name="Graves T."/>
            <person name="Auger K."/>
            <person name="Cunningham F."/>
            <person name="Bouk N."/>
            <person name="Chen H.C."/>
            <person name="Agarwala R."/>
            <person name="McLaren W.M."/>
            <person name="Ritchie G.R."/>
            <person name="Albracht D."/>
            <person name="Kremitzki M."/>
            <person name="Rock S."/>
            <person name="Kotkiewicz H."/>
            <person name="Kremitzki C."/>
            <person name="Wollam A."/>
            <person name="Trani L."/>
            <person name="Fulton L."/>
            <person name="Fulton R."/>
            <person name="Matthews L."/>
            <person name="Whitehead S."/>
            <person name="Chow W."/>
            <person name="Torrance J."/>
            <person name="Dunn M."/>
            <person name="Harden G."/>
            <person name="Threadgold G."/>
            <person name="Wood J."/>
            <person name="Collins J."/>
            <person name="Heath P."/>
            <person name="Griffiths G."/>
            <person name="Pelan S."/>
            <person name="Grafham D."/>
            <person name="Eichler E.E."/>
            <person name="Weinstock G."/>
            <person name="Mardis E.R."/>
            <person name="Wilson R.K."/>
            <person name="Howe K."/>
            <person name="Flicek P."/>
            <person name="Hubbard T."/>
        </authorList>
    </citation>
    <scope>NUCLEOTIDE SEQUENCE [LARGE SCALE GENOMIC DNA]</scope>
    <source>
        <strain evidence="1 3">C57BL/6J</strain>
    </source>
</reference>
<gene>
    <name evidence="1 2" type="primary">Tceanc2</name>
    <name evidence="2" type="synonym">2210012G02Rik</name>
    <name evidence="2" type="synonym">Tdeanc2</name>
</gene>
<proteinExistence type="predicted"/>
<reference evidence="1" key="3">
    <citation type="submission" date="2025-08" db="UniProtKB">
        <authorList>
            <consortium name="Ensembl"/>
        </authorList>
    </citation>
    <scope>IDENTIFICATION</scope>
    <source>
        <strain evidence="1">C57BL/6J</strain>
    </source>
</reference>
<dbReference type="Antibodypedia" id="33160">
    <property type="antibodies" value="158 antibodies from 19 providers"/>
</dbReference>
<reference evidence="1 3" key="1">
    <citation type="journal article" date="2009" name="PLoS Biol.">
        <title>Lineage-specific biology revealed by a finished genome assembly of the mouse.</title>
        <authorList>
            <consortium name="Mouse Genome Sequencing Consortium"/>
            <person name="Church D.M."/>
            <person name="Goodstadt L."/>
            <person name="Hillier L.W."/>
            <person name="Zody M.C."/>
            <person name="Goldstein S."/>
            <person name="She X."/>
            <person name="Bult C.J."/>
            <person name="Agarwala R."/>
            <person name="Cherry J.L."/>
            <person name="DiCuccio M."/>
            <person name="Hlavina W."/>
            <person name="Kapustin Y."/>
            <person name="Meric P."/>
            <person name="Maglott D."/>
            <person name="Birtle Z."/>
            <person name="Marques A.C."/>
            <person name="Graves T."/>
            <person name="Zhou S."/>
            <person name="Teague B."/>
            <person name="Potamousis K."/>
            <person name="Churas C."/>
            <person name="Place M."/>
            <person name="Herschleb J."/>
            <person name="Runnheim R."/>
            <person name="Forrest D."/>
            <person name="Amos-Landgraf J."/>
            <person name="Schwartz D.C."/>
            <person name="Cheng Z."/>
            <person name="Lindblad-Toh K."/>
            <person name="Eichler E.E."/>
            <person name="Ponting C.P."/>
        </authorList>
    </citation>
    <scope>NUCLEOTIDE SEQUENCE [LARGE SCALE GENOMIC DNA]</scope>
    <source>
        <strain evidence="1 3">C57BL/6J</strain>
    </source>
</reference>
<sequence length="36" mass="4219">MDKFVIRTPRIQNSPKKKLGEKVYKQATIESLKVML</sequence>
<dbReference type="HOGENOM" id="CLU_3359495_0_0_1"/>
<dbReference type="Bgee" id="ENSMUSG00000028619">
    <property type="expression patterns" value="Expressed in granulocyte and 186 other cell types or tissues"/>
</dbReference>